<protein>
    <recommendedName>
        <fullName evidence="6">Oxidoreductase</fullName>
    </recommendedName>
</protein>
<feature type="region of interest" description="Disordered" evidence="3">
    <location>
        <begin position="1"/>
        <end position="27"/>
    </location>
</feature>
<dbReference type="Gene3D" id="3.40.50.720">
    <property type="entry name" value="NAD(P)-binding Rossmann-like Domain"/>
    <property type="match status" value="1"/>
</dbReference>
<evidence type="ECO:0008006" key="6">
    <source>
        <dbReference type="Google" id="ProtNLM"/>
    </source>
</evidence>
<dbReference type="InterPro" id="IPR002347">
    <property type="entry name" value="SDR_fam"/>
</dbReference>
<proteinExistence type="inferred from homology"/>
<dbReference type="Pfam" id="PF00106">
    <property type="entry name" value="adh_short"/>
    <property type="match status" value="1"/>
</dbReference>
<dbReference type="PRINTS" id="PR00081">
    <property type="entry name" value="GDHRDH"/>
</dbReference>
<evidence type="ECO:0000313" key="5">
    <source>
        <dbReference type="Proteomes" id="UP000799537"/>
    </source>
</evidence>
<dbReference type="SUPFAM" id="SSF51735">
    <property type="entry name" value="NAD(P)-binding Rossmann-fold domains"/>
    <property type="match status" value="1"/>
</dbReference>
<dbReference type="InterPro" id="IPR036291">
    <property type="entry name" value="NAD(P)-bd_dom_sf"/>
</dbReference>
<evidence type="ECO:0000256" key="2">
    <source>
        <dbReference type="ARBA" id="ARBA00023002"/>
    </source>
</evidence>
<dbReference type="AlphaFoldDB" id="A0A6A6CHW8"/>
<dbReference type="Proteomes" id="UP000799537">
    <property type="component" value="Unassembled WGS sequence"/>
</dbReference>
<dbReference type="OrthoDB" id="191139at2759"/>
<sequence>MGVPTSPYQPYADVHQNPKGPGDARPSAMQVVQGLKAFESMQGRTVVITGASSGLGLETARVLYETGAILILTARDIPKLSKAIDGIVANSEAYPETANDKPPKPATIEMHLDSLESVRIAANSLLEQTHSISTLILNAGIMACPLSFTHDGFEAQIGTNHMAHFLFFQLVKPALLNHEKTAKTKRVIFLSSGAHRMSPIRFDDMNWRADEAKYNKWQAYGQSKTANMYVANALTRRYAQDGVIGLSICPGPVATDLSKHMTDADWEMMGGREKVVPERRNVQQGAATSVWAALSPHFDDVENGAKYLTNVGEVGAHDGEVCKAGTAEWAFDEEKEERLWRESCAAVGVELD</sequence>
<evidence type="ECO:0000256" key="1">
    <source>
        <dbReference type="ARBA" id="ARBA00006484"/>
    </source>
</evidence>
<dbReference type="GeneID" id="54560728"/>
<gene>
    <name evidence="4" type="ORF">M409DRAFT_24926</name>
</gene>
<reference evidence="4" key="1">
    <citation type="journal article" date="2020" name="Stud. Mycol.">
        <title>101 Dothideomycetes genomes: a test case for predicting lifestyles and emergence of pathogens.</title>
        <authorList>
            <person name="Haridas S."/>
            <person name="Albert R."/>
            <person name="Binder M."/>
            <person name="Bloem J."/>
            <person name="Labutti K."/>
            <person name="Salamov A."/>
            <person name="Andreopoulos B."/>
            <person name="Baker S."/>
            <person name="Barry K."/>
            <person name="Bills G."/>
            <person name="Bluhm B."/>
            <person name="Cannon C."/>
            <person name="Castanera R."/>
            <person name="Culley D."/>
            <person name="Daum C."/>
            <person name="Ezra D."/>
            <person name="Gonzalez J."/>
            <person name="Henrissat B."/>
            <person name="Kuo A."/>
            <person name="Liang C."/>
            <person name="Lipzen A."/>
            <person name="Lutzoni F."/>
            <person name="Magnuson J."/>
            <person name="Mondo S."/>
            <person name="Nolan M."/>
            <person name="Ohm R."/>
            <person name="Pangilinan J."/>
            <person name="Park H.-J."/>
            <person name="Ramirez L."/>
            <person name="Alfaro M."/>
            <person name="Sun H."/>
            <person name="Tritt A."/>
            <person name="Yoshinaga Y."/>
            <person name="Zwiers L.-H."/>
            <person name="Turgeon B."/>
            <person name="Goodwin S."/>
            <person name="Spatafora J."/>
            <person name="Crous P."/>
            <person name="Grigoriev I."/>
        </authorList>
    </citation>
    <scope>NUCLEOTIDE SEQUENCE</scope>
    <source>
        <strain evidence="4">ATCC 36951</strain>
    </source>
</reference>
<name>A0A6A6CHW8_ZASCE</name>
<keyword evidence="5" id="KW-1185">Reference proteome</keyword>
<dbReference type="EMBL" id="ML993602">
    <property type="protein sequence ID" value="KAF2165026.1"/>
    <property type="molecule type" value="Genomic_DNA"/>
</dbReference>
<dbReference type="GO" id="GO:0016491">
    <property type="term" value="F:oxidoreductase activity"/>
    <property type="evidence" value="ECO:0007669"/>
    <property type="project" value="UniProtKB-KW"/>
</dbReference>
<organism evidence="4 5">
    <name type="scientific">Zasmidium cellare ATCC 36951</name>
    <dbReference type="NCBI Taxonomy" id="1080233"/>
    <lineage>
        <taxon>Eukaryota</taxon>
        <taxon>Fungi</taxon>
        <taxon>Dikarya</taxon>
        <taxon>Ascomycota</taxon>
        <taxon>Pezizomycotina</taxon>
        <taxon>Dothideomycetes</taxon>
        <taxon>Dothideomycetidae</taxon>
        <taxon>Mycosphaerellales</taxon>
        <taxon>Mycosphaerellaceae</taxon>
        <taxon>Zasmidium</taxon>
    </lineage>
</organism>
<evidence type="ECO:0000313" key="4">
    <source>
        <dbReference type="EMBL" id="KAF2165026.1"/>
    </source>
</evidence>
<comment type="similarity">
    <text evidence="1">Belongs to the short-chain dehydrogenases/reductases (SDR) family.</text>
</comment>
<dbReference type="RefSeq" id="XP_033665915.1">
    <property type="nucleotide sequence ID" value="XM_033807456.1"/>
</dbReference>
<dbReference type="PANTHER" id="PTHR24320">
    <property type="entry name" value="RETINOL DEHYDROGENASE"/>
    <property type="match status" value="1"/>
</dbReference>
<accession>A0A6A6CHW8</accession>
<evidence type="ECO:0000256" key="3">
    <source>
        <dbReference type="SAM" id="MobiDB-lite"/>
    </source>
</evidence>
<keyword evidence="2" id="KW-0560">Oxidoreductase</keyword>
<dbReference type="PANTHER" id="PTHR24320:SF272">
    <property type="entry name" value="NAD(P)-BINDING ROSSMANN-FOLD SUPERFAMILY PROTEIN"/>
    <property type="match status" value="1"/>
</dbReference>